<protein>
    <recommendedName>
        <fullName evidence="3">Uridine kinase</fullName>
    </recommendedName>
</protein>
<evidence type="ECO:0008006" key="3">
    <source>
        <dbReference type="Google" id="ProtNLM"/>
    </source>
</evidence>
<dbReference type="InterPro" id="IPR027417">
    <property type="entry name" value="P-loop_NTPase"/>
</dbReference>
<evidence type="ECO:0000313" key="1">
    <source>
        <dbReference type="EMBL" id="MFC6357343.1"/>
    </source>
</evidence>
<sequence>MELVSTPRVRLLRDLATEIAHDHGRGRVIVAVDGVERSGKTAFADDLGAVFAERGHAVFRASLEFFHRSRAEQDAFGPDTPERYYGYGFDYSLLRRVLIGPFRLSGSTGFVTRAFDPARDARMVPKWETGPADAVLIVDGRFANRPELRDLWDYSILLDAEPAEGVAGAPDRRYLSIANPRSAASAIVDNHEPSAPRRLLADAS</sequence>
<gene>
    <name evidence="1" type="ORF">ACFQB0_14625</name>
</gene>
<reference evidence="2" key="1">
    <citation type="journal article" date="2019" name="Int. J. Syst. Evol. Microbiol.">
        <title>The Global Catalogue of Microorganisms (GCM) 10K type strain sequencing project: providing services to taxonomists for standard genome sequencing and annotation.</title>
        <authorList>
            <consortium name="The Broad Institute Genomics Platform"/>
            <consortium name="The Broad Institute Genome Sequencing Center for Infectious Disease"/>
            <person name="Wu L."/>
            <person name="Ma J."/>
        </authorList>
    </citation>
    <scope>NUCLEOTIDE SEQUENCE [LARGE SCALE GENOMIC DNA]</scope>
    <source>
        <strain evidence="2">CCUG 43304</strain>
    </source>
</reference>
<accession>A0ABW1VGU5</accession>
<proteinExistence type="predicted"/>
<organism evidence="1 2">
    <name type="scientific">Luethyella okanaganae</name>
    <dbReference type="NCBI Taxonomy" id="69372"/>
    <lineage>
        <taxon>Bacteria</taxon>
        <taxon>Bacillati</taxon>
        <taxon>Actinomycetota</taxon>
        <taxon>Actinomycetes</taxon>
        <taxon>Micrococcales</taxon>
        <taxon>Microbacteriaceae</taxon>
        <taxon>Luethyella</taxon>
    </lineage>
</organism>
<comment type="caution">
    <text evidence="1">The sequence shown here is derived from an EMBL/GenBank/DDBJ whole genome shotgun (WGS) entry which is preliminary data.</text>
</comment>
<dbReference type="Gene3D" id="3.40.50.300">
    <property type="entry name" value="P-loop containing nucleotide triphosphate hydrolases"/>
    <property type="match status" value="1"/>
</dbReference>
<dbReference type="EMBL" id="JBHSTP010000004">
    <property type="protein sequence ID" value="MFC6357343.1"/>
    <property type="molecule type" value="Genomic_DNA"/>
</dbReference>
<keyword evidence="2" id="KW-1185">Reference proteome</keyword>
<name>A0ABW1VGU5_9MICO</name>
<dbReference type="RefSeq" id="WP_386733070.1">
    <property type="nucleotide sequence ID" value="NZ_JBHSTP010000004.1"/>
</dbReference>
<evidence type="ECO:0000313" key="2">
    <source>
        <dbReference type="Proteomes" id="UP001596306"/>
    </source>
</evidence>
<dbReference type="SUPFAM" id="SSF52540">
    <property type="entry name" value="P-loop containing nucleoside triphosphate hydrolases"/>
    <property type="match status" value="1"/>
</dbReference>
<dbReference type="Proteomes" id="UP001596306">
    <property type="component" value="Unassembled WGS sequence"/>
</dbReference>